<dbReference type="InterPro" id="IPR020843">
    <property type="entry name" value="ER"/>
</dbReference>
<dbReference type="Pfam" id="PF08240">
    <property type="entry name" value="ADH_N"/>
    <property type="match status" value="1"/>
</dbReference>
<evidence type="ECO:0000259" key="3">
    <source>
        <dbReference type="SMART" id="SM00829"/>
    </source>
</evidence>
<feature type="domain" description="Enoyl reductase (ER)" evidence="3">
    <location>
        <begin position="206"/>
        <end position="346"/>
    </location>
</feature>
<dbReference type="Proteomes" id="UP001204746">
    <property type="component" value="Unassembled WGS sequence"/>
</dbReference>
<gene>
    <name evidence="4" type="ORF">NP777_46905</name>
</gene>
<dbReference type="InterPro" id="IPR050091">
    <property type="entry name" value="PKS_NRPS_Biosynth_Enz"/>
</dbReference>
<dbReference type="Pfam" id="PF22953">
    <property type="entry name" value="SpnB_Rossmann"/>
    <property type="match status" value="1"/>
</dbReference>
<accession>A0ABT1VDX9</accession>
<sequence>ITAPTTAPAPATDRCAVAGPDLFGLARALEAADGSVGSHADLAALAAHARSGAAMPDLVFVTVSSDPVEGVVPATHALAHRTLDMVRAWLAEDGFAASRLVFVTRGALATQDGEDPHDLAAAPLWGLVRSAQAEHPDRFVLLDVDGVEASLAVVHQAVATGEPQLAVRGTEVLVPRLAAGAARGVLAPPDGTDGGEAWRLEASGAGTLEGLTLAAVTDVAGELGEHEVRVAVRATGLNFRDVLISLGMYPGEALMGGEGAGVVVATGSGVTSLAVGDRVMGLWEGGFGPLAVVDHRMLARIPDGWSFTEAASVPVVFVTALYALRELAGVRRGESLLVHAAAGGVG</sequence>
<dbReference type="Gene3D" id="3.40.50.11460">
    <property type="match status" value="1"/>
</dbReference>
<dbReference type="CDD" id="cd05195">
    <property type="entry name" value="enoyl_red"/>
    <property type="match status" value="1"/>
</dbReference>
<name>A0ABT1VDX9_9ACTN</name>
<dbReference type="PANTHER" id="PTHR43775">
    <property type="entry name" value="FATTY ACID SYNTHASE"/>
    <property type="match status" value="1"/>
</dbReference>
<evidence type="ECO:0000256" key="1">
    <source>
        <dbReference type="ARBA" id="ARBA00022679"/>
    </source>
</evidence>
<dbReference type="SUPFAM" id="SSF50129">
    <property type="entry name" value="GroES-like"/>
    <property type="match status" value="1"/>
</dbReference>
<proteinExistence type="predicted"/>
<feature type="non-terminal residue" evidence="4">
    <location>
        <position position="1"/>
    </location>
</feature>
<keyword evidence="2" id="KW-0511">Multifunctional enzyme</keyword>
<dbReference type="InterPro" id="IPR055123">
    <property type="entry name" value="SpnB-like_Rossmann"/>
</dbReference>
<comment type="caution">
    <text evidence="4">The sequence shown here is derived from an EMBL/GenBank/DDBJ whole genome shotgun (WGS) entry which is preliminary data.</text>
</comment>
<dbReference type="EMBL" id="JANIAA010000173">
    <property type="protein sequence ID" value="MCQ8195610.1"/>
    <property type="molecule type" value="Genomic_DNA"/>
</dbReference>
<dbReference type="SMART" id="SM00829">
    <property type="entry name" value="PKS_ER"/>
    <property type="match status" value="1"/>
</dbReference>
<reference evidence="4 5" key="1">
    <citation type="submission" date="2022-07" db="EMBL/GenBank/DDBJ databases">
        <authorList>
            <person name="Phongsopitanun W."/>
            <person name="Tanasupawat S."/>
        </authorList>
    </citation>
    <scope>NUCLEOTIDE SEQUENCE [LARGE SCALE GENOMIC DNA]</scope>
    <source>
        <strain evidence="4 5">RCU-064</strain>
    </source>
</reference>
<dbReference type="Gene3D" id="3.90.180.10">
    <property type="entry name" value="Medium-chain alcohol dehydrogenases, catalytic domain"/>
    <property type="match status" value="1"/>
</dbReference>
<dbReference type="PANTHER" id="PTHR43775:SF51">
    <property type="entry name" value="INACTIVE PHENOLPHTHIOCEROL SYNTHESIS POLYKETIDE SYNTHASE TYPE I PKS1-RELATED"/>
    <property type="match status" value="1"/>
</dbReference>
<dbReference type="InterPro" id="IPR036291">
    <property type="entry name" value="NAD(P)-bd_dom_sf"/>
</dbReference>
<evidence type="ECO:0000256" key="2">
    <source>
        <dbReference type="ARBA" id="ARBA00023268"/>
    </source>
</evidence>
<evidence type="ECO:0000313" key="5">
    <source>
        <dbReference type="Proteomes" id="UP001204746"/>
    </source>
</evidence>
<feature type="non-terminal residue" evidence="4">
    <location>
        <position position="346"/>
    </location>
</feature>
<keyword evidence="1" id="KW-0808">Transferase</keyword>
<dbReference type="RefSeq" id="WP_256656325.1">
    <property type="nucleotide sequence ID" value="NZ_JANIAA010000173.1"/>
</dbReference>
<dbReference type="InterPro" id="IPR013154">
    <property type="entry name" value="ADH-like_N"/>
</dbReference>
<evidence type="ECO:0000313" key="4">
    <source>
        <dbReference type="EMBL" id="MCQ8195610.1"/>
    </source>
</evidence>
<keyword evidence="5" id="KW-1185">Reference proteome</keyword>
<organism evidence="4 5">
    <name type="scientific">Streptomyces rugosispiralis</name>
    <dbReference type="NCBI Taxonomy" id="2967341"/>
    <lineage>
        <taxon>Bacteria</taxon>
        <taxon>Bacillati</taxon>
        <taxon>Actinomycetota</taxon>
        <taxon>Actinomycetes</taxon>
        <taxon>Kitasatosporales</taxon>
        <taxon>Streptomycetaceae</taxon>
        <taxon>Streptomyces</taxon>
    </lineage>
</organism>
<dbReference type="SUPFAM" id="SSF51735">
    <property type="entry name" value="NAD(P)-binding Rossmann-fold domains"/>
    <property type="match status" value="1"/>
</dbReference>
<dbReference type="InterPro" id="IPR011032">
    <property type="entry name" value="GroES-like_sf"/>
</dbReference>
<protein>
    <submittedName>
        <fullName evidence="4">Alcohol dehydrogenase catalytic domain-containing protein</fullName>
    </submittedName>
</protein>